<evidence type="ECO:0000313" key="8">
    <source>
        <dbReference type="Proteomes" id="UP000789342"/>
    </source>
</evidence>
<dbReference type="SUPFAM" id="SSF56112">
    <property type="entry name" value="Protein kinase-like (PK-like)"/>
    <property type="match status" value="1"/>
</dbReference>
<evidence type="ECO:0000259" key="6">
    <source>
        <dbReference type="PROSITE" id="PS50011"/>
    </source>
</evidence>
<dbReference type="InterPro" id="IPR001245">
    <property type="entry name" value="Ser-Thr/Tyr_kinase_cat_dom"/>
</dbReference>
<reference evidence="7" key="1">
    <citation type="submission" date="2021-06" db="EMBL/GenBank/DDBJ databases">
        <authorList>
            <person name="Kallberg Y."/>
            <person name="Tangrot J."/>
            <person name="Rosling A."/>
        </authorList>
    </citation>
    <scope>NUCLEOTIDE SEQUENCE</scope>
    <source>
        <strain evidence="7">CL551</strain>
    </source>
</reference>
<dbReference type="Proteomes" id="UP000789342">
    <property type="component" value="Unassembled WGS sequence"/>
</dbReference>
<dbReference type="OrthoDB" id="544350at2759"/>
<evidence type="ECO:0000256" key="4">
    <source>
        <dbReference type="ARBA" id="ARBA00022840"/>
    </source>
</evidence>
<dbReference type="PROSITE" id="PS50011">
    <property type="entry name" value="PROTEIN_KINASE_DOM"/>
    <property type="match status" value="1"/>
</dbReference>
<dbReference type="InterPro" id="IPR011009">
    <property type="entry name" value="Kinase-like_dom_sf"/>
</dbReference>
<evidence type="ECO:0000313" key="7">
    <source>
        <dbReference type="EMBL" id="CAG8453697.1"/>
    </source>
</evidence>
<keyword evidence="2" id="KW-0547">Nucleotide-binding</keyword>
<feature type="region of interest" description="Disordered" evidence="5">
    <location>
        <begin position="102"/>
        <end position="128"/>
    </location>
</feature>
<gene>
    <name evidence="7" type="ORF">AMORRO_LOCUS1030</name>
</gene>
<evidence type="ECO:0000256" key="1">
    <source>
        <dbReference type="ARBA" id="ARBA00022679"/>
    </source>
</evidence>
<proteinExistence type="predicted"/>
<evidence type="ECO:0000256" key="3">
    <source>
        <dbReference type="ARBA" id="ARBA00022777"/>
    </source>
</evidence>
<dbReference type="PANTHER" id="PTHR44329">
    <property type="entry name" value="SERINE/THREONINE-PROTEIN KINASE TNNI3K-RELATED"/>
    <property type="match status" value="1"/>
</dbReference>
<accession>A0A9N8VLB6</accession>
<dbReference type="Pfam" id="PF07714">
    <property type="entry name" value="PK_Tyr_Ser-Thr"/>
    <property type="match status" value="1"/>
</dbReference>
<organism evidence="7 8">
    <name type="scientific">Acaulospora morrowiae</name>
    <dbReference type="NCBI Taxonomy" id="94023"/>
    <lineage>
        <taxon>Eukaryota</taxon>
        <taxon>Fungi</taxon>
        <taxon>Fungi incertae sedis</taxon>
        <taxon>Mucoromycota</taxon>
        <taxon>Glomeromycotina</taxon>
        <taxon>Glomeromycetes</taxon>
        <taxon>Diversisporales</taxon>
        <taxon>Acaulosporaceae</taxon>
        <taxon>Acaulospora</taxon>
    </lineage>
</organism>
<dbReference type="InterPro" id="IPR000719">
    <property type="entry name" value="Prot_kinase_dom"/>
</dbReference>
<sequence length="428" mass="49470">MSSQSSSPKSSAELYGTCPNCCENRFHYYWCRQCEYYGYQSAYPNWTSKNSCIDLVIQSIQANSGSIFSFIEWIEYDQFENVEYIGKGSFSTVFRATWKEGPRDGPPKFEEENYDHSNNRETNESQMPKWERRGRTAVILKSLSKSQNIKPKFFTELRILSRYTPDLESYDTPGLLRTYGITRNPQNQEFMLVLQYAEQNSLYEYLATQSYASTRNTFSLLRSIADGLFAIHKSGLVHGNLHGGNVLVDAFNCAYIGDAGVSKPADPLISHMPEKYREIISWCLDALPANRPSIDELLMEISELEKPDQNVKTRKFVNSHDDMNGKKSAWNEKVRRALYKERQRMRPNLKAKYFSRFISFLDNANGVNDMMSELKNSNIELAESRDYIMNKVHEVSKYGCVTDSITLMDDDFRKLVLLGDMKQKYCIL</sequence>
<feature type="domain" description="Protein kinase" evidence="6">
    <location>
        <begin position="79"/>
        <end position="428"/>
    </location>
</feature>
<protein>
    <submittedName>
        <fullName evidence="7">7275_t:CDS:1</fullName>
    </submittedName>
</protein>
<keyword evidence="1" id="KW-0808">Transferase</keyword>
<keyword evidence="8" id="KW-1185">Reference proteome</keyword>
<evidence type="ECO:0000256" key="5">
    <source>
        <dbReference type="SAM" id="MobiDB-lite"/>
    </source>
</evidence>
<name>A0A9N8VLB6_9GLOM</name>
<dbReference type="AlphaFoldDB" id="A0A9N8VLB6"/>
<evidence type="ECO:0000256" key="2">
    <source>
        <dbReference type="ARBA" id="ARBA00022741"/>
    </source>
</evidence>
<dbReference type="GO" id="GO:0004674">
    <property type="term" value="F:protein serine/threonine kinase activity"/>
    <property type="evidence" value="ECO:0007669"/>
    <property type="project" value="TreeGrafter"/>
</dbReference>
<dbReference type="GO" id="GO:0005524">
    <property type="term" value="F:ATP binding"/>
    <property type="evidence" value="ECO:0007669"/>
    <property type="project" value="UniProtKB-KW"/>
</dbReference>
<keyword evidence="4" id="KW-0067">ATP-binding</keyword>
<dbReference type="PANTHER" id="PTHR44329:SF288">
    <property type="entry name" value="MITOGEN-ACTIVATED PROTEIN KINASE KINASE KINASE 20"/>
    <property type="match status" value="1"/>
</dbReference>
<dbReference type="InterPro" id="IPR051681">
    <property type="entry name" value="Ser/Thr_Kinases-Pseudokinases"/>
</dbReference>
<comment type="caution">
    <text evidence="7">The sequence shown here is derived from an EMBL/GenBank/DDBJ whole genome shotgun (WGS) entry which is preliminary data.</text>
</comment>
<keyword evidence="3" id="KW-0418">Kinase</keyword>
<dbReference type="Gene3D" id="1.10.510.10">
    <property type="entry name" value="Transferase(Phosphotransferase) domain 1"/>
    <property type="match status" value="2"/>
</dbReference>
<dbReference type="EMBL" id="CAJVPV010000372">
    <property type="protein sequence ID" value="CAG8453697.1"/>
    <property type="molecule type" value="Genomic_DNA"/>
</dbReference>